<evidence type="ECO:0000313" key="4">
    <source>
        <dbReference type="EMBL" id="CUJ13287.1"/>
    </source>
</evidence>
<evidence type="ECO:0000256" key="2">
    <source>
        <dbReference type="SAM" id="MobiDB-lite"/>
    </source>
</evidence>
<reference evidence="4 5" key="1">
    <citation type="submission" date="2015-09" db="EMBL/GenBank/DDBJ databases">
        <authorList>
            <person name="Jackson K.R."/>
            <person name="Lunt B.L."/>
            <person name="Fisher J.N.B."/>
            <person name="Gardner A.V."/>
            <person name="Bailey M.E."/>
            <person name="Deus L.M."/>
            <person name="Earl A.S."/>
            <person name="Gibby P.D."/>
            <person name="Hartmann K.A."/>
            <person name="Liu J.E."/>
            <person name="Manci A.M."/>
            <person name="Nielsen D.A."/>
            <person name="Solomon M.B."/>
            <person name="Breakwell D.P."/>
            <person name="Burnett S.H."/>
            <person name="Grose J.H."/>
        </authorList>
    </citation>
    <scope>NUCLEOTIDE SEQUENCE [LARGE SCALE GENOMIC DNA]</scope>
    <source>
        <strain evidence="4 5">2789STDY5608636</strain>
    </source>
</reference>
<dbReference type="Proteomes" id="UP000092950">
    <property type="component" value="Plasmid unnamed1"/>
</dbReference>
<evidence type="ECO:0008006" key="7">
    <source>
        <dbReference type="Google" id="ProtNLM"/>
    </source>
</evidence>
<organism evidence="4 5">
    <name type="scientific">Bordetella pseudohinzii</name>
    <dbReference type="NCBI Taxonomy" id="1331258"/>
    <lineage>
        <taxon>Bacteria</taxon>
        <taxon>Pseudomonadati</taxon>
        <taxon>Pseudomonadota</taxon>
        <taxon>Betaproteobacteria</taxon>
        <taxon>Burkholderiales</taxon>
        <taxon>Alcaligenaceae</taxon>
        <taxon>Bordetella</taxon>
    </lineage>
</organism>
<gene>
    <name evidence="3" type="ORF">BBN53_20860</name>
    <name evidence="4" type="ORF">ERS370011_03922</name>
</gene>
<protein>
    <recommendedName>
        <fullName evidence="7">KfrA N-terminal DNA-binding domain-containing protein</fullName>
    </recommendedName>
</protein>
<geneLocation type="plasmid" evidence="3 6">
    <name>unnamed1</name>
</geneLocation>
<accession>A0A0M7HRI4</accession>
<evidence type="ECO:0000313" key="5">
    <source>
        <dbReference type="Proteomes" id="UP000053096"/>
    </source>
</evidence>
<keyword evidence="1" id="KW-0175">Coiled coil</keyword>
<keyword evidence="3" id="KW-0614">Plasmid</keyword>
<evidence type="ECO:0000256" key="1">
    <source>
        <dbReference type="SAM" id="Coils"/>
    </source>
</evidence>
<feature type="region of interest" description="Disordered" evidence="2">
    <location>
        <begin position="87"/>
        <end position="108"/>
    </location>
</feature>
<keyword evidence="6" id="KW-1185">Reference proteome</keyword>
<feature type="coiled-coil region" evidence="1">
    <location>
        <begin position="197"/>
        <end position="252"/>
    </location>
</feature>
<sequence>MARPSLLPLPDDQAAAVLRAVGEIEANLPSAVSNRRFLELFIPAVQATTGRIYGVKTYLRLLSQFAPARRPSTQTVQSVLDALRSSGVTSSPAPTVVHQPKPSSPRIAPAQQEGEWQRLSELMEYQRQELAMARSKEQAALQRANMADEARERALIEAAASRSELEAAHRLSQSRQETIDKLTAALELANQRAAGDNRMAMLRVDAIRQEVRDVEEKLRAAKASLARKEQELRDTQTMLDNLRIKSARLQQMLDQQPSKS</sequence>
<evidence type="ECO:0000313" key="3">
    <source>
        <dbReference type="EMBL" id="ANY18479.1"/>
    </source>
</evidence>
<evidence type="ECO:0000313" key="6">
    <source>
        <dbReference type="Proteomes" id="UP000092950"/>
    </source>
</evidence>
<dbReference type="EMBL" id="CYTV01000017">
    <property type="protein sequence ID" value="CUJ13287.1"/>
    <property type="molecule type" value="Genomic_DNA"/>
</dbReference>
<proteinExistence type="predicted"/>
<dbReference type="KEGG" id="bpdz:BBN53_20860"/>
<dbReference type="AlphaFoldDB" id="A0A0M7HRI4"/>
<dbReference type="EMBL" id="CP016441">
    <property type="protein sequence ID" value="ANY18479.1"/>
    <property type="molecule type" value="Genomic_DNA"/>
</dbReference>
<dbReference type="Proteomes" id="UP000053096">
    <property type="component" value="Unassembled WGS sequence"/>
</dbReference>
<reference evidence="3 6" key="2">
    <citation type="submission" date="2016-07" db="EMBL/GenBank/DDBJ databases">
        <title>Complete genome sequences of Bordetella pseudohinzii.</title>
        <authorList>
            <person name="Spilker T."/>
            <person name="Darrah R."/>
            <person name="LiPuma J.J."/>
        </authorList>
    </citation>
    <scope>NUCLEOTIDE SEQUENCE [LARGE SCALE GENOMIC DNA]</scope>
    <source>
        <strain evidence="3 6">HI4681</strain>
        <plasmid evidence="3 6">unnamed1</plasmid>
    </source>
</reference>
<name>A0A0M7HRI4_9BORD</name>